<evidence type="ECO:0000313" key="11">
    <source>
        <dbReference type="Proteomes" id="UP000293623"/>
    </source>
</evidence>
<evidence type="ECO:0000256" key="8">
    <source>
        <dbReference type="SAM" id="SignalP"/>
    </source>
</evidence>
<dbReference type="InterPro" id="IPR028250">
    <property type="entry name" value="DsbDN"/>
</dbReference>
<feature type="chain" id="PRO_5020604793" evidence="8">
    <location>
        <begin position="30"/>
        <end position="720"/>
    </location>
</feature>
<keyword evidence="3 7" id="KW-0812">Transmembrane</keyword>
<keyword evidence="8" id="KW-0732">Signal</keyword>
<dbReference type="OrthoDB" id="9811036at2"/>
<comment type="caution">
    <text evidence="10">The sequence shown here is derived from an EMBL/GenBank/DDBJ whole genome shotgun (WGS) entry which is preliminary data.</text>
</comment>
<feature type="domain" description="Thioredoxin" evidence="9">
    <location>
        <begin position="566"/>
        <end position="703"/>
    </location>
</feature>
<evidence type="ECO:0000256" key="1">
    <source>
        <dbReference type="ARBA" id="ARBA00004651"/>
    </source>
</evidence>
<protein>
    <submittedName>
        <fullName evidence="10">Thiol:disulfide interchange protein</fullName>
    </submittedName>
</protein>
<evidence type="ECO:0000256" key="6">
    <source>
        <dbReference type="ARBA" id="ARBA00023136"/>
    </source>
</evidence>
<feature type="transmembrane region" description="Helical" evidence="7">
    <location>
        <begin position="527"/>
        <end position="546"/>
    </location>
</feature>
<gene>
    <name evidence="10" type="ORF">ETX26_02405</name>
</gene>
<dbReference type="InterPro" id="IPR036249">
    <property type="entry name" value="Thioredoxin-like_sf"/>
</dbReference>
<feature type="transmembrane region" description="Helical" evidence="7">
    <location>
        <begin position="310"/>
        <end position="334"/>
    </location>
</feature>
<dbReference type="EMBL" id="SDPV01000001">
    <property type="protein sequence ID" value="RXZ66645.1"/>
    <property type="molecule type" value="Genomic_DNA"/>
</dbReference>
<evidence type="ECO:0000256" key="7">
    <source>
        <dbReference type="SAM" id="Phobius"/>
    </source>
</evidence>
<dbReference type="Gene3D" id="3.40.30.10">
    <property type="entry name" value="Glutaredoxin"/>
    <property type="match status" value="1"/>
</dbReference>
<dbReference type="GO" id="GO:0015035">
    <property type="term" value="F:protein-disulfide reductase activity"/>
    <property type="evidence" value="ECO:0007669"/>
    <property type="project" value="TreeGrafter"/>
</dbReference>
<dbReference type="GO" id="GO:0045454">
    <property type="term" value="P:cell redox homeostasis"/>
    <property type="evidence" value="ECO:0007669"/>
    <property type="project" value="TreeGrafter"/>
</dbReference>
<dbReference type="GO" id="GO:0017004">
    <property type="term" value="P:cytochrome complex assembly"/>
    <property type="evidence" value="ECO:0007669"/>
    <property type="project" value="UniProtKB-KW"/>
</dbReference>
<proteinExistence type="predicted"/>
<keyword evidence="2" id="KW-1003">Cell membrane</keyword>
<name>A0A4Q2KMS2_9SPHN</name>
<dbReference type="CDD" id="cd02953">
    <property type="entry name" value="DsbDgamma"/>
    <property type="match status" value="1"/>
</dbReference>
<dbReference type="InterPro" id="IPR035671">
    <property type="entry name" value="DsbD_gamma"/>
</dbReference>
<dbReference type="Proteomes" id="UP000293623">
    <property type="component" value="Unassembled WGS sequence"/>
</dbReference>
<feature type="transmembrane region" description="Helical" evidence="7">
    <location>
        <begin position="558"/>
        <end position="576"/>
    </location>
</feature>
<feature type="transmembrane region" description="Helical" evidence="7">
    <location>
        <begin position="504"/>
        <end position="521"/>
    </location>
</feature>
<keyword evidence="6 7" id="KW-0472">Membrane</keyword>
<dbReference type="InterPro" id="IPR013766">
    <property type="entry name" value="Thioredoxin_domain"/>
</dbReference>
<sequence length="720" mass="76274">MGGARTWLASIALALVAAFALLASGRTEAQPRITDDNIAARVTDDNIAAEIFADGPPKAGSEWLVALRFTPRSDEWHGYWSNPGDAGLGMELAWELPRGWSPGEPLYPVPRRLVVGGLMNHVYEGQYTVLVPIRIPRGANLEDLEPISVTADYLACTDKICVPQQAILELDPATAEGDPRFVRWRAQIAPMLDSRANFAIEDERLRVGIPLPADMELSDPHLFVEERELGKGRRPAYADEQTFFREGDLLVAEMPLDQLNLPSEIVREPAPQRIEGILAFSRDVGVRFVAVPGAVPSAGQPVAVPEMPSLWLLVLGALAGGLLLNVMPCVFPILSLKALSLARAGESQAEARREGFAYTAGVLIACVGLGALLLTLRSAGEAVGWAFQLQEPAVVIGLLVLATAITANLAGLFELPSIALTRGGEPAGAFATGLLAAFVATPCTGPFMAAALGAALILPPLEALLLFAALGLGLALPFLAIGVIPALRRMLPQPGPWMATFRKVMAVPMGLTALALLWLCFRLGGTGLGWGAVSLVVVILGALLLVGGRAGARRQAGFVAVLFVTTLGVGFLPNFASEDIEVAESLLDPVEFSESALADARASGRPVFVWFTADWCVSCKVNERVAIEREATRDAFAEAGVVTLRGDWTRRDPAITQFLADHGAAGVPLYLWYAPGEDGRQLPQVLGPDALVTLARAVPARPAGVLHDTSQSGAAGARSD</sequence>
<evidence type="ECO:0000313" key="10">
    <source>
        <dbReference type="EMBL" id="RXZ66645.1"/>
    </source>
</evidence>
<keyword evidence="5 7" id="KW-1133">Transmembrane helix</keyword>
<dbReference type="PANTHER" id="PTHR32234">
    <property type="entry name" value="THIOL:DISULFIDE INTERCHANGE PROTEIN DSBD"/>
    <property type="match status" value="1"/>
</dbReference>
<keyword evidence="4" id="KW-0201">Cytochrome c-type biogenesis</keyword>
<accession>A0A4Q2KMS2</accession>
<feature type="transmembrane region" description="Helical" evidence="7">
    <location>
        <begin position="463"/>
        <end position="484"/>
    </location>
</feature>
<evidence type="ECO:0000256" key="3">
    <source>
        <dbReference type="ARBA" id="ARBA00022692"/>
    </source>
</evidence>
<dbReference type="GO" id="GO:0005886">
    <property type="term" value="C:plasma membrane"/>
    <property type="evidence" value="ECO:0007669"/>
    <property type="project" value="UniProtKB-SubCell"/>
</dbReference>
<evidence type="ECO:0000259" key="9">
    <source>
        <dbReference type="PROSITE" id="PS51352"/>
    </source>
</evidence>
<reference evidence="10 11" key="1">
    <citation type="submission" date="2019-01" db="EMBL/GenBank/DDBJ databases">
        <title>Altererythrobacter rhizovicinus sp. nov., isolated from the rhizosphere soil of Haloxylon ammodendron.</title>
        <authorList>
            <person name="Li H.-P."/>
            <person name="Gou J.-Y."/>
            <person name="Yao D."/>
            <person name="Han Q.-Q."/>
            <person name="Shao K.-Z."/>
            <person name="Zhao Q."/>
            <person name="Zhang J.-L."/>
        </authorList>
    </citation>
    <scope>NUCLEOTIDE SEQUENCE [LARGE SCALE GENOMIC DNA]</scope>
    <source>
        <strain evidence="10 11">AY-3R</strain>
    </source>
</reference>
<dbReference type="PROSITE" id="PS51352">
    <property type="entry name" value="THIOREDOXIN_2"/>
    <property type="match status" value="1"/>
</dbReference>
<keyword evidence="11" id="KW-1185">Reference proteome</keyword>
<dbReference type="AlphaFoldDB" id="A0A4Q2KMS2"/>
<dbReference type="PANTHER" id="PTHR32234:SF3">
    <property type="entry name" value="SUPPRESSION OF COPPER SENSITIVITY PROTEIN"/>
    <property type="match status" value="1"/>
</dbReference>
<organism evidence="10 11">
    <name type="scientific">Pelagerythrobacter rhizovicinus</name>
    <dbReference type="NCBI Taxonomy" id="2268576"/>
    <lineage>
        <taxon>Bacteria</taxon>
        <taxon>Pseudomonadati</taxon>
        <taxon>Pseudomonadota</taxon>
        <taxon>Alphaproteobacteria</taxon>
        <taxon>Sphingomonadales</taxon>
        <taxon>Erythrobacteraceae</taxon>
        <taxon>Pelagerythrobacter</taxon>
    </lineage>
</organism>
<dbReference type="Pfam" id="PF11412">
    <property type="entry name" value="DsbD_N"/>
    <property type="match status" value="1"/>
</dbReference>
<evidence type="ECO:0000256" key="4">
    <source>
        <dbReference type="ARBA" id="ARBA00022748"/>
    </source>
</evidence>
<comment type="subcellular location">
    <subcellularLocation>
        <location evidence="1">Cell membrane</location>
        <topology evidence="1">Multi-pass membrane protein</topology>
    </subcellularLocation>
</comment>
<dbReference type="InterPro" id="IPR003834">
    <property type="entry name" value="Cyt_c_assmbl_TM_dom"/>
</dbReference>
<dbReference type="SUPFAM" id="SSF52833">
    <property type="entry name" value="Thioredoxin-like"/>
    <property type="match status" value="1"/>
</dbReference>
<dbReference type="Pfam" id="PF13899">
    <property type="entry name" value="Thioredoxin_7"/>
    <property type="match status" value="1"/>
</dbReference>
<feature type="signal peptide" evidence="8">
    <location>
        <begin position="1"/>
        <end position="29"/>
    </location>
</feature>
<feature type="transmembrane region" description="Helical" evidence="7">
    <location>
        <begin position="355"/>
        <end position="374"/>
    </location>
</feature>
<dbReference type="Pfam" id="PF02683">
    <property type="entry name" value="DsbD_TM"/>
    <property type="match status" value="1"/>
</dbReference>
<evidence type="ECO:0000256" key="5">
    <source>
        <dbReference type="ARBA" id="ARBA00022989"/>
    </source>
</evidence>
<feature type="transmembrane region" description="Helical" evidence="7">
    <location>
        <begin position="427"/>
        <end position="457"/>
    </location>
</feature>
<evidence type="ECO:0000256" key="2">
    <source>
        <dbReference type="ARBA" id="ARBA00022475"/>
    </source>
</evidence>
<feature type="transmembrane region" description="Helical" evidence="7">
    <location>
        <begin position="394"/>
        <end position="415"/>
    </location>
</feature>